<evidence type="ECO:0000256" key="2">
    <source>
        <dbReference type="SAM" id="MobiDB-lite"/>
    </source>
</evidence>
<dbReference type="PANTHER" id="PTHR11786:SF0">
    <property type="entry name" value="ARYLAMINE N-ACETYLTRANSFERASE 4-RELATED"/>
    <property type="match status" value="1"/>
</dbReference>
<dbReference type="GeneID" id="72064383"/>
<dbReference type="AlphaFoldDB" id="A0A9Q8Q9B3"/>
<dbReference type="RefSeq" id="XP_047839419.1">
    <property type="nucleotide sequence ID" value="XM_047983448.1"/>
</dbReference>
<dbReference type="Pfam" id="PF00797">
    <property type="entry name" value="Acetyltransf_2"/>
    <property type="match status" value="1"/>
</dbReference>
<evidence type="ECO:0000313" key="4">
    <source>
        <dbReference type="Proteomes" id="UP000829364"/>
    </source>
</evidence>
<dbReference type="KEGG" id="ptkz:JDV02_002422"/>
<gene>
    <name evidence="3" type="ORF">JDV02_002422</name>
</gene>
<feature type="compositionally biased region" description="Polar residues" evidence="2">
    <location>
        <begin position="1"/>
        <end position="14"/>
    </location>
</feature>
<comment type="similarity">
    <text evidence="1">Belongs to the arylamine N-acetyltransferase family.</text>
</comment>
<dbReference type="PANTHER" id="PTHR11786">
    <property type="entry name" value="N-HYDROXYARYLAMINE O-ACETYLTRANSFERASE"/>
    <property type="match status" value="1"/>
</dbReference>
<evidence type="ECO:0008006" key="5">
    <source>
        <dbReference type="Google" id="ProtNLM"/>
    </source>
</evidence>
<feature type="region of interest" description="Disordered" evidence="2">
    <location>
        <begin position="1"/>
        <end position="22"/>
    </location>
</feature>
<dbReference type="InterPro" id="IPR053710">
    <property type="entry name" value="Arylamine_NAT_domain_sf"/>
</dbReference>
<evidence type="ECO:0000313" key="3">
    <source>
        <dbReference type="EMBL" id="UNI15938.1"/>
    </source>
</evidence>
<dbReference type="InterPro" id="IPR038765">
    <property type="entry name" value="Papain-like_cys_pep_sf"/>
</dbReference>
<dbReference type="Gene3D" id="3.30.2140.20">
    <property type="match status" value="1"/>
</dbReference>
<dbReference type="EMBL" id="CP086355">
    <property type="protein sequence ID" value="UNI15938.1"/>
    <property type="molecule type" value="Genomic_DNA"/>
</dbReference>
<name>A0A9Q8Q9B3_9HYPO</name>
<organism evidence="3 4">
    <name type="scientific">Purpureocillium takamizusanense</name>
    <dbReference type="NCBI Taxonomy" id="2060973"/>
    <lineage>
        <taxon>Eukaryota</taxon>
        <taxon>Fungi</taxon>
        <taxon>Dikarya</taxon>
        <taxon>Ascomycota</taxon>
        <taxon>Pezizomycotina</taxon>
        <taxon>Sordariomycetes</taxon>
        <taxon>Hypocreomycetidae</taxon>
        <taxon>Hypocreales</taxon>
        <taxon>Ophiocordycipitaceae</taxon>
        <taxon>Purpureocillium</taxon>
    </lineage>
</organism>
<evidence type="ECO:0000256" key="1">
    <source>
        <dbReference type="ARBA" id="ARBA00006547"/>
    </source>
</evidence>
<keyword evidence="4" id="KW-1185">Reference proteome</keyword>
<sequence length="315" mass="35965">MRPTRSRSSPNSWRGKSRGCPLSRSRCTTRSIASCRWTSTPCSTRLWCAARAATAWSSMASLPPCYVGLVSPSSTSQRVCRSATTCILAGWFSCRPRRSIEIDPTIHPPPCLCIRMWHGWADRHERDTHRTHMINLVTINGEKHAVDVGFGRDEPLIPVPLRSGFEFTQVHPQRGRLEYRALKQHTDQTQRMWVYSSQATPGAEWVERNCFNEVEWFPEDYRVSNHHTMSSPTSFFVQNVLAFRGLLDEESGRIHGLLTLFRDTVKRQMAGQEAEVLETLKSEEERVRALDEYFGVRLAPAEQRGIRGMSSELRG</sequence>
<protein>
    <recommendedName>
        <fullName evidence="5">Arylamine N-acetyltransferase</fullName>
    </recommendedName>
</protein>
<dbReference type="OrthoDB" id="10260017at2759"/>
<dbReference type="SUPFAM" id="SSF54001">
    <property type="entry name" value="Cysteine proteinases"/>
    <property type="match status" value="1"/>
</dbReference>
<dbReference type="Proteomes" id="UP000829364">
    <property type="component" value="Chromosome 2"/>
</dbReference>
<dbReference type="InterPro" id="IPR001447">
    <property type="entry name" value="Arylamine_N-AcTrfase"/>
</dbReference>
<dbReference type="GO" id="GO:0016407">
    <property type="term" value="F:acetyltransferase activity"/>
    <property type="evidence" value="ECO:0007669"/>
    <property type="project" value="InterPro"/>
</dbReference>
<reference evidence="3" key="1">
    <citation type="submission" date="2021-11" db="EMBL/GenBank/DDBJ databases">
        <title>Purpureocillium_takamizusanense_genome.</title>
        <authorList>
            <person name="Nguyen N.-H."/>
        </authorList>
    </citation>
    <scope>NUCLEOTIDE SEQUENCE</scope>
    <source>
        <strain evidence="3">PT3</strain>
    </source>
</reference>
<proteinExistence type="inferred from homology"/>
<accession>A0A9Q8Q9B3</accession>